<reference evidence="2" key="1">
    <citation type="journal article" date="2020" name="Fungal Divers.">
        <title>Resolving the Mortierellaceae phylogeny through synthesis of multi-gene phylogenetics and phylogenomics.</title>
        <authorList>
            <person name="Vandepol N."/>
            <person name="Liber J."/>
            <person name="Desiro A."/>
            <person name="Na H."/>
            <person name="Kennedy M."/>
            <person name="Barry K."/>
            <person name="Grigoriev I.V."/>
            <person name="Miller A.N."/>
            <person name="O'Donnell K."/>
            <person name="Stajich J.E."/>
            <person name="Bonito G."/>
        </authorList>
    </citation>
    <scope>NUCLEOTIDE SEQUENCE</scope>
    <source>
        <strain evidence="2">MES-2147</strain>
    </source>
</reference>
<dbReference type="AlphaFoldDB" id="A0A9P6IYY0"/>
<dbReference type="PRINTS" id="PR00837">
    <property type="entry name" value="V5TPXLIKE"/>
</dbReference>
<proteinExistence type="predicted"/>
<dbReference type="SMART" id="SM00198">
    <property type="entry name" value="SCP"/>
    <property type="match status" value="1"/>
</dbReference>
<dbReference type="PROSITE" id="PS01009">
    <property type="entry name" value="CRISP_1"/>
    <property type="match status" value="1"/>
</dbReference>
<protein>
    <recommendedName>
        <fullName evidence="1">SCP domain-containing protein</fullName>
    </recommendedName>
</protein>
<dbReference type="InterPro" id="IPR014044">
    <property type="entry name" value="CAP_dom"/>
</dbReference>
<evidence type="ECO:0000313" key="3">
    <source>
        <dbReference type="Proteomes" id="UP000749646"/>
    </source>
</evidence>
<sequence>YGENLAAGYSNFETAIDAWYNEVKFYNYNNPGFSMKTGHFTQVVWKGSKSVGCAKRFCANSNWYIYICEYDPPGNYQGQFPNNVLPKA</sequence>
<dbReference type="InterPro" id="IPR002413">
    <property type="entry name" value="V5_allergen-like"/>
</dbReference>
<comment type="caution">
    <text evidence="2">The sequence shown here is derived from an EMBL/GenBank/DDBJ whole genome shotgun (WGS) entry which is preliminary data.</text>
</comment>
<dbReference type="Proteomes" id="UP000749646">
    <property type="component" value="Unassembled WGS sequence"/>
</dbReference>
<evidence type="ECO:0000259" key="1">
    <source>
        <dbReference type="SMART" id="SM00198"/>
    </source>
</evidence>
<dbReference type="SUPFAM" id="SSF55797">
    <property type="entry name" value="PR-1-like"/>
    <property type="match status" value="1"/>
</dbReference>
<feature type="non-terminal residue" evidence="2">
    <location>
        <position position="1"/>
    </location>
</feature>
<evidence type="ECO:0000313" key="2">
    <source>
        <dbReference type="EMBL" id="KAF9954521.1"/>
    </source>
</evidence>
<dbReference type="Gene3D" id="3.40.33.10">
    <property type="entry name" value="CAP"/>
    <property type="match status" value="1"/>
</dbReference>
<dbReference type="PRINTS" id="PR00838">
    <property type="entry name" value="V5ALLERGEN"/>
</dbReference>
<dbReference type="Pfam" id="PF00188">
    <property type="entry name" value="CAP"/>
    <property type="match status" value="1"/>
</dbReference>
<gene>
    <name evidence="2" type="ORF">BGZ65_003957</name>
</gene>
<dbReference type="PANTHER" id="PTHR10334">
    <property type="entry name" value="CYSTEINE-RICH SECRETORY PROTEIN-RELATED"/>
    <property type="match status" value="1"/>
</dbReference>
<name>A0A9P6IYY0_9FUNG</name>
<dbReference type="InterPro" id="IPR001283">
    <property type="entry name" value="CRISP-related"/>
</dbReference>
<organism evidence="2 3">
    <name type="scientific">Modicella reniformis</name>
    <dbReference type="NCBI Taxonomy" id="1440133"/>
    <lineage>
        <taxon>Eukaryota</taxon>
        <taxon>Fungi</taxon>
        <taxon>Fungi incertae sedis</taxon>
        <taxon>Mucoromycota</taxon>
        <taxon>Mortierellomycotina</taxon>
        <taxon>Mortierellomycetes</taxon>
        <taxon>Mortierellales</taxon>
        <taxon>Mortierellaceae</taxon>
        <taxon>Modicella</taxon>
    </lineage>
</organism>
<dbReference type="GO" id="GO:0005576">
    <property type="term" value="C:extracellular region"/>
    <property type="evidence" value="ECO:0007669"/>
    <property type="project" value="InterPro"/>
</dbReference>
<dbReference type="EMBL" id="JAAAHW010006820">
    <property type="protein sequence ID" value="KAF9954521.1"/>
    <property type="molecule type" value="Genomic_DNA"/>
</dbReference>
<feature type="domain" description="SCP" evidence="1">
    <location>
        <begin position="1"/>
        <end position="78"/>
    </location>
</feature>
<dbReference type="InterPro" id="IPR018244">
    <property type="entry name" value="Allrgn_V5/Tpx1_CS"/>
</dbReference>
<dbReference type="InterPro" id="IPR035940">
    <property type="entry name" value="CAP_sf"/>
</dbReference>
<keyword evidence="3" id="KW-1185">Reference proteome</keyword>
<dbReference type="OrthoDB" id="337038at2759"/>
<accession>A0A9P6IYY0</accession>